<accession>A0ABX1TVF5</accession>
<proteinExistence type="predicted"/>
<dbReference type="EMBL" id="SPMY01000028">
    <property type="protein sequence ID" value="NMQ28185.1"/>
    <property type="molecule type" value="Genomic_DNA"/>
</dbReference>
<reference evidence="1 2" key="1">
    <citation type="submission" date="2019-03" db="EMBL/GenBank/DDBJ databases">
        <title>Metabolic reconstructions from genomes of highly enriched 'Candidatus Accumulibacter' and 'Candidatus Competibacter' bioreactor populations.</title>
        <authorList>
            <person name="Annavajhala M.K."/>
            <person name="Welles L."/>
            <person name="Abbas B."/>
            <person name="Sorokin D."/>
            <person name="Park H."/>
            <person name="Van Loosdrecht M."/>
            <person name="Chandran K."/>
        </authorList>
    </citation>
    <scope>NUCLEOTIDE SEQUENCE [LARGE SCALE GENOMIC DNA]</scope>
    <source>
        <strain evidence="1 2">SBR_S</strain>
    </source>
</reference>
<organism evidence="1 2">
    <name type="scientific">Candidatus Accumulibacter phosphatis</name>
    <dbReference type="NCBI Taxonomy" id="327160"/>
    <lineage>
        <taxon>Bacteria</taxon>
        <taxon>Pseudomonadati</taxon>
        <taxon>Pseudomonadota</taxon>
        <taxon>Betaproteobacteria</taxon>
        <taxon>Candidatus Accumulibacter</taxon>
    </lineage>
</organism>
<name>A0ABX1TVF5_9PROT</name>
<protein>
    <submittedName>
        <fullName evidence="1">Uncharacterized protein</fullName>
    </submittedName>
</protein>
<dbReference type="Proteomes" id="UP000749010">
    <property type="component" value="Unassembled WGS sequence"/>
</dbReference>
<gene>
    <name evidence="1" type="ORF">E4Q23_10735</name>
</gene>
<dbReference type="RefSeq" id="WP_169066645.1">
    <property type="nucleotide sequence ID" value="NZ_SPMY01000028.1"/>
</dbReference>
<keyword evidence="2" id="KW-1185">Reference proteome</keyword>
<comment type="caution">
    <text evidence="1">The sequence shown here is derived from an EMBL/GenBank/DDBJ whole genome shotgun (WGS) entry which is preliminary data.</text>
</comment>
<evidence type="ECO:0000313" key="2">
    <source>
        <dbReference type="Proteomes" id="UP000749010"/>
    </source>
</evidence>
<evidence type="ECO:0000313" key="1">
    <source>
        <dbReference type="EMBL" id="NMQ28185.1"/>
    </source>
</evidence>
<sequence>MNALQKRVRRLERSICTYEDLDFVIHMIEPGTMRVASRVRLISGGGVVEIDADGKAVEAHIAEREAA</sequence>